<dbReference type="InParanoid" id="A0A0C3E648"/>
<sequence length="284" mass="31045">MSFICVRNWLEQQNLFPVDKLWNWDVLPAAIYYTAYATALAVTSAFTLVRFLKTFLVFAQTFILRGRSLKTFGAGKGAWSSPALPMVIGKEFALQLASAGFNTLVAHNQVMLSNVADEIGPSGPLERSKLIGFVKNDPDTLRELKTLLRSLDIGVLENEEIVTIHVDAMVRMTHAVLLDMIERKAFVTTFTSALAEEVKAYNITVQPISTPTSLYACSYIGRQCPADTHSPVPQVSKMSKIAKSSAMVPIPSAYVRASLGKIGLACGAAMTDRPNTVTRYSTST</sequence>
<dbReference type="InterPro" id="IPR051019">
    <property type="entry name" value="VLCFA-Steroid_DH"/>
</dbReference>
<dbReference type="AlphaFoldDB" id="A0A0C3E648"/>
<gene>
    <name evidence="4" type="ORF">SCLCIDRAFT_8804</name>
</gene>
<protein>
    <submittedName>
        <fullName evidence="4">Uncharacterized protein</fullName>
    </submittedName>
</protein>
<keyword evidence="5" id="KW-1185">Reference proteome</keyword>
<keyword evidence="3" id="KW-0472">Membrane</keyword>
<dbReference type="GO" id="GO:0016491">
    <property type="term" value="F:oxidoreductase activity"/>
    <property type="evidence" value="ECO:0007669"/>
    <property type="project" value="UniProtKB-KW"/>
</dbReference>
<reference evidence="4 5" key="1">
    <citation type="submission" date="2014-04" db="EMBL/GenBank/DDBJ databases">
        <authorList>
            <consortium name="DOE Joint Genome Institute"/>
            <person name="Kuo A."/>
            <person name="Kohler A."/>
            <person name="Nagy L.G."/>
            <person name="Floudas D."/>
            <person name="Copeland A."/>
            <person name="Barry K.W."/>
            <person name="Cichocki N."/>
            <person name="Veneault-Fourrey C."/>
            <person name="LaButti K."/>
            <person name="Lindquist E.A."/>
            <person name="Lipzen A."/>
            <person name="Lundell T."/>
            <person name="Morin E."/>
            <person name="Murat C."/>
            <person name="Sun H."/>
            <person name="Tunlid A."/>
            <person name="Henrissat B."/>
            <person name="Grigoriev I.V."/>
            <person name="Hibbett D.S."/>
            <person name="Martin F."/>
            <person name="Nordberg H.P."/>
            <person name="Cantor M.N."/>
            <person name="Hua S.X."/>
        </authorList>
    </citation>
    <scope>NUCLEOTIDE SEQUENCE [LARGE SCALE GENOMIC DNA]</scope>
    <source>
        <strain evidence="4 5">Foug A</strain>
    </source>
</reference>
<name>A0A0C3E648_9AGAM</name>
<dbReference type="HOGENOM" id="CLU_980586_0_0_1"/>
<evidence type="ECO:0000256" key="2">
    <source>
        <dbReference type="ARBA" id="ARBA00023002"/>
    </source>
</evidence>
<feature type="transmembrane region" description="Helical" evidence="3">
    <location>
        <begin position="30"/>
        <end position="52"/>
    </location>
</feature>
<dbReference type="EMBL" id="KN822034">
    <property type="protein sequence ID" value="KIM63491.1"/>
    <property type="molecule type" value="Genomic_DNA"/>
</dbReference>
<dbReference type="FunCoup" id="A0A0C3E648">
    <property type="interactions" value="471"/>
</dbReference>
<evidence type="ECO:0000256" key="3">
    <source>
        <dbReference type="SAM" id="Phobius"/>
    </source>
</evidence>
<dbReference type="SUPFAM" id="SSF51735">
    <property type="entry name" value="NAD(P)-binding Rossmann-fold domains"/>
    <property type="match status" value="1"/>
</dbReference>
<organism evidence="4 5">
    <name type="scientific">Scleroderma citrinum Foug A</name>
    <dbReference type="NCBI Taxonomy" id="1036808"/>
    <lineage>
        <taxon>Eukaryota</taxon>
        <taxon>Fungi</taxon>
        <taxon>Dikarya</taxon>
        <taxon>Basidiomycota</taxon>
        <taxon>Agaricomycotina</taxon>
        <taxon>Agaricomycetes</taxon>
        <taxon>Agaricomycetidae</taxon>
        <taxon>Boletales</taxon>
        <taxon>Sclerodermatineae</taxon>
        <taxon>Sclerodermataceae</taxon>
        <taxon>Scleroderma</taxon>
    </lineage>
</organism>
<keyword evidence="3" id="KW-1133">Transmembrane helix</keyword>
<dbReference type="OrthoDB" id="5545019at2759"/>
<dbReference type="InterPro" id="IPR036291">
    <property type="entry name" value="NAD(P)-bd_dom_sf"/>
</dbReference>
<dbReference type="Proteomes" id="UP000053989">
    <property type="component" value="Unassembled WGS sequence"/>
</dbReference>
<accession>A0A0C3E648</accession>
<evidence type="ECO:0000313" key="4">
    <source>
        <dbReference type="EMBL" id="KIM63491.1"/>
    </source>
</evidence>
<evidence type="ECO:0000256" key="1">
    <source>
        <dbReference type="ARBA" id="ARBA00006484"/>
    </source>
</evidence>
<keyword evidence="3" id="KW-0812">Transmembrane</keyword>
<comment type="similarity">
    <text evidence="1">Belongs to the short-chain dehydrogenases/reductases (SDR) family.</text>
</comment>
<dbReference type="PANTHER" id="PTHR43899:SF13">
    <property type="entry name" value="RH59310P"/>
    <property type="match status" value="1"/>
</dbReference>
<dbReference type="PANTHER" id="PTHR43899">
    <property type="entry name" value="RH59310P"/>
    <property type="match status" value="1"/>
</dbReference>
<dbReference type="STRING" id="1036808.A0A0C3E648"/>
<keyword evidence="2" id="KW-0560">Oxidoreductase</keyword>
<evidence type="ECO:0000313" key="5">
    <source>
        <dbReference type="Proteomes" id="UP000053989"/>
    </source>
</evidence>
<reference evidence="5" key="2">
    <citation type="submission" date="2015-01" db="EMBL/GenBank/DDBJ databases">
        <title>Evolutionary Origins and Diversification of the Mycorrhizal Mutualists.</title>
        <authorList>
            <consortium name="DOE Joint Genome Institute"/>
            <consortium name="Mycorrhizal Genomics Consortium"/>
            <person name="Kohler A."/>
            <person name="Kuo A."/>
            <person name="Nagy L.G."/>
            <person name="Floudas D."/>
            <person name="Copeland A."/>
            <person name="Barry K.W."/>
            <person name="Cichocki N."/>
            <person name="Veneault-Fourrey C."/>
            <person name="LaButti K."/>
            <person name="Lindquist E.A."/>
            <person name="Lipzen A."/>
            <person name="Lundell T."/>
            <person name="Morin E."/>
            <person name="Murat C."/>
            <person name="Riley R."/>
            <person name="Ohm R."/>
            <person name="Sun H."/>
            <person name="Tunlid A."/>
            <person name="Henrissat B."/>
            <person name="Grigoriev I.V."/>
            <person name="Hibbett D.S."/>
            <person name="Martin F."/>
        </authorList>
    </citation>
    <scope>NUCLEOTIDE SEQUENCE [LARGE SCALE GENOMIC DNA]</scope>
    <source>
        <strain evidence="5">Foug A</strain>
    </source>
</reference>
<proteinExistence type="inferred from homology"/>